<dbReference type="HOGENOM" id="CLU_2427600_0_0_1"/>
<keyword evidence="2" id="KW-1185">Reference proteome</keyword>
<accession>Q7S296</accession>
<sequence>MSVDSPEADTAKFPHIDVFDSAQGKAVANDRLHPDIVLAATGGFASFLPDRASLLKPPSYPSYAYIVPTKQASHRDGIAWIILRLPDRRVTSSVHTPSRHRLPSIVPRQS</sequence>
<dbReference type="EMBL" id="CM002242">
    <property type="protein sequence ID" value="EAA29503.1"/>
    <property type="molecule type" value="Genomic_DNA"/>
</dbReference>
<dbReference type="PaxDb" id="5141-EFNCRP00000009244"/>
<dbReference type="KEGG" id="ncr:NCU09396"/>
<dbReference type="Proteomes" id="UP000001805">
    <property type="component" value="Chromosome 7, Linkage Group VII"/>
</dbReference>
<name>Q7S296_NEUCR</name>
<evidence type="ECO:0000313" key="1">
    <source>
        <dbReference type="EMBL" id="EAA29503.1"/>
    </source>
</evidence>
<dbReference type="GeneID" id="3874901"/>
<protein>
    <submittedName>
        <fullName evidence="1">Uncharacterized protein</fullName>
    </submittedName>
</protein>
<dbReference type="OMA" id="YAYIVPT"/>
<gene>
    <name evidence="1" type="ORF">NCU09396</name>
</gene>
<proteinExistence type="predicted"/>
<dbReference type="RefSeq" id="XP_958739.1">
    <property type="nucleotide sequence ID" value="XM_953646.1"/>
</dbReference>
<dbReference type="InParanoid" id="Q7S296"/>
<dbReference type="AlphaFoldDB" id="Q7S296"/>
<organism evidence="1 2">
    <name type="scientific">Neurospora crassa (strain ATCC 24698 / 74-OR23-1A / CBS 708.71 / DSM 1257 / FGSC 987)</name>
    <dbReference type="NCBI Taxonomy" id="367110"/>
    <lineage>
        <taxon>Eukaryota</taxon>
        <taxon>Fungi</taxon>
        <taxon>Dikarya</taxon>
        <taxon>Ascomycota</taxon>
        <taxon>Pezizomycotina</taxon>
        <taxon>Sordariomycetes</taxon>
        <taxon>Sordariomycetidae</taxon>
        <taxon>Sordariales</taxon>
        <taxon>Sordariaceae</taxon>
        <taxon>Neurospora</taxon>
    </lineage>
</organism>
<dbReference type="VEuPathDB" id="FungiDB:NCU09396"/>
<evidence type="ECO:0000313" key="2">
    <source>
        <dbReference type="Proteomes" id="UP000001805"/>
    </source>
</evidence>
<dbReference type="OrthoDB" id="10321325at2759"/>
<reference evidence="1 2" key="1">
    <citation type="journal article" date="2003" name="Nature">
        <title>The genome sequence of the filamentous fungus Neurospora crassa.</title>
        <authorList>
            <person name="Galagan J.E."/>
            <person name="Calvo S.E."/>
            <person name="Borkovich K.A."/>
            <person name="Selker E.U."/>
            <person name="Read N.D."/>
            <person name="Jaffe D."/>
            <person name="FitzHugh W."/>
            <person name="Ma L.J."/>
            <person name="Smirnov S."/>
            <person name="Purcell S."/>
            <person name="Rehman B."/>
            <person name="Elkins T."/>
            <person name="Engels R."/>
            <person name="Wang S."/>
            <person name="Nielsen C.B."/>
            <person name="Butler J."/>
            <person name="Endrizzi M."/>
            <person name="Qui D."/>
            <person name="Ianakiev P."/>
            <person name="Bell-Pedersen D."/>
            <person name="Nelson M.A."/>
            <person name="Werner-Washburne M."/>
            <person name="Selitrennikoff C.P."/>
            <person name="Kinsey J.A."/>
            <person name="Braun E.L."/>
            <person name="Zelter A."/>
            <person name="Schulte U."/>
            <person name="Kothe G.O."/>
            <person name="Jedd G."/>
            <person name="Mewes W."/>
            <person name="Staben C."/>
            <person name="Marcotte E."/>
            <person name="Greenberg D."/>
            <person name="Roy A."/>
            <person name="Foley K."/>
            <person name="Naylor J."/>
            <person name="Stange-Thomann N."/>
            <person name="Barrett R."/>
            <person name="Gnerre S."/>
            <person name="Kamal M."/>
            <person name="Kamvysselis M."/>
            <person name="Mauceli E."/>
            <person name="Bielke C."/>
            <person name="Rudd S."/>
            <person name="Frishman D."/>
            <person name="Krystofova S."/>
            <person name="Rasmussen C."/>
            <person name="Metzenberg R.L."/>
            <person name="Perkins D.D."/>
            <person name="Kroken S."/>
            <person name="Cogoni C."/>
            <person name="Macino G."/>
            <person name="Catcheside D."/>
            <person name="Li W."/>
            <person name="Pratt R.J."/>
            <person name="Osmani S.A."/>
            <person name="DeSouza C.P."/>
            <person name="Glass L."/>
            <person name="Orbach M.J."/>
            <person name="Berglund J.A."/>
            <person name="Voelker R."/>
            <person name="Yarden O."/>
            <person name="Plamann M."/>
            <person name="Seiler S."/>
            <person name="Dunlap J."/>
            <person name="Radford A."/>
            <person name="Aramayo R."/>
            <person name="Natvig D.O."/>
            <person name="Alex L.A."/>
            <person name="Mannhaupt G."/>
            <person name="Ebbole D.J."/>
            <person name="Freitag M."/>
            <person name="Paulsen I."/>
            <person name="Sachs M.S."/>
            <person name="Lander E.S."/>
            <person name="Nusbaum C."/>
            <person name="Birren B."/>
        </authorList>
    </citation>
    <scope>NUCLEOTIDE SEQUENCE [LARGE SCALE GENOMIC DNA]</scope>
    <source>
        <strain evidence="2">ATCC 24698 / 74-OR23-1A / CBS 708.71 / DSM 1257 / FGSC 987</strain>
    </source>
</reference>